<dbReference type="InterPro" id="IPR002694">
    <property type="entry name" value="Znf_CHC2"/>
</dbReference>
<dbReference type="Proteomes" id="UP001202180">
    <property type="component" value="Unassembled WGS sequence"/>
</dbReference>
<feature type="domain" description="Zinc finger CHC2-type" evidence="1">
    <location>
        <begin position="20"/>
        <end position="67"/>
    </location>
</feature>
<evidence type="ECO:0000313" key="3">
    <source>
        <dbReference type="Proteomes" id="UP001202180"/>
    </source>
</evidence>
<dbReference type="InterPro" id="IPR036977">
    <property type="entry name" value="DNA_primase_Znf_CHC2"/>
</dbReference>
<dbReference type="EMBL" id="JALPRF010000016">
    <property type="protein sequence ID" value="MCK8496094.1"/>
    <property type="molecule type" value="Genomic_DNA"/>
</dbReference>
<gene>
    <name evidence="2" type="ORF">M0L20_29780</name>
</gene>
<dbReference type="Pfam" id="PF01807">
    <property type="entry name" value="Zn_ribbon_DnaG"/>
    <property type="match status" value="1"/>
</dbReference>
<keyword evidence="3" id="KW-1185">Reference proteome</keyword>
<dbReference type="RefSeq" id="WP_248480973.1">
    <property type="nucleotide sequence ID" value="NZ_JALPRF010000016.1"/>
</dbReference>
<name>A0ABT0HV70_9BACT</name>
<proteinExistence type="predicted"/>
<evidence type="ECO:0000259" key="1">
    <source>
        <dbReference type="Pfam" id="PF01807"/>
    </source>
</evidence>
<protein>
    <submittedName>
        <fullName evidence="2">CHC2 zinc finger domain-containing protein</fullName>
    </submittedName>
</protein>
<organism evidence="2 3">
    <name type="scientific">Spirosoma liriopis</name>
    <dbReference type="NCBI Taxonomy" id="2937440"/>
    <lineage>
        <taxon>Bacteria</taxon>
        <taxon>Pseudomonadati</taxon>
        <taxon>Bacteroidota</taxon>
        <taxon>Cytophagia</taxon>
        <taxon>Cytophagales</taxon>
        <taxon>Cytophagaceae</taxon>
        <taxon>Spirosoma</taxon>
    </lineage>
</organism>
<dbReference type="Gene3D" id="3.90.580.10">
    <property type="entry name" value="Zinc finger, CHC2-type domain"/>
    <property type="match status" value="1"/>
</dbReference>
<reference evidence="2 3" key="1">
    <citation type="submission" date="2022-04" db="EMBL/GenBank/DDBJ databases">
        <title>Spirosoma sp. strain RP8 genome sequencing and assembly.</title>
        <authorList>
            <person name="Jung Y."/>
        </authorList>
    </citation>
    <scope>NUCLEOTIDE SEQUENCE [LARGE SCALE GENOMIC DNA]</scope>
    <source>
        <strain evidence="2 3">RP8</strain>
    </source>
</reference>
<dbReference type="SUPFAM" id="SSF57783">
    <property type="entry name" value="Zinc beta-ribbon"/>
    <property type="match status" value="1"/>
</dbReference>
<sequence length="330" mass="37373">MNLDQAKALSINDFLQQLGYQPVKATAKEYRYLSPFRSEETPSFHVTLDGRAWKDFGDGRGGNIIDLAFRLATKLSLPPRLDREQLKMALAFMQTVVGSTAYKHSSMIRSWLPVSKEPAFTILEHHPFRVYGHGSFLTKASLYLGTRGINAERFAPYLEEVIYSGEDGKKRYGFGIPNVSGGYELRRHGDWKKTAVGHKDVTIFKAAKEAAPWHTFYSLIDFGTFLSVDKPPIGAYHYLIINSDSLVDKAIGYLDSLPAGHMIQYPHLDESGQRAYQKLLDFLMRQEWGIGERSHLYLGFKDWTEAREAQLGLTYSIASLLPLKKTPKID</sequence>
<evidence type="ECO:0000313" key="2">
    <source>
        <dbReference type="EMBL" id="MCK8496094.1"/>
    </source>
</evidence>
<comment type="caution">
    <text evidence="2">The sequence shown here is derived from an EMBL/GenBank/DDBJ whole genome shotgun (WGS) entry which is preliminary data.</text>
</comment>
<accession>A0ABT0HV70</accession>